<dbReference type="Proteomes" id="UP000569914">
    <property type="component" value="Unassembled WGS sequence"/>
</dbReference>
<comment type="caution">
    <text evidence="1">The sequence shown here is derived from an EMBL/GenBank/DDBJ whole genome shotgun (WGS) entry which is preliminary data.</text>
</comment>
<protein>
    <submittedName>
        <fullName evidence="1">Deazaflavin-dependent oxidoreductase (Nitroreductase family)</fullName>
    </submittedName>
</protein>
<evidence type="ECO:0000313" key="2">
    <source>
        <dbReference type="Proteomes" id="UP000569914"/>
    </source>
</evidence>
<sequence length="127" mass="14538">MVFSRKIAERNRVGLNRFARHIADRLPGFGIVIHRGRRSGREFRTPLNVFRADDGFVIALTYGPDADWVKNVLAGGGCDLLTRGRRYALTNPRVGRDETRRHMPKVFVSQVLALADVKDFLYLDRVR</sequence>
<dbReference type="RefSeq" id="WP_179755303.1">
    <property type="nucleotide sequence ID" value="NZ_JACCBU010000001.1"/>
</dbReference>
<reference evidence="1 2" key="1">
    <citation type="submission" date="2020-07" db="EMBL/GenBank/DDBJ databases">
        <title>Sequencing the genomes of 1000 actinobacteria strains.</title>
        <authorList>
            <person name="Klenk H.-P."/>
        </authorList>
    </citation>
    <scope>NUCLEOTIDE SEQUENCE [LARGE SCALE GENOMIC DNA]</scope>
    <source>
        <strain evidence="1 2">DSM 22083</strain>
    </source>
</reference>
<name>A0A7Y9LD92_9ACTN</name>
<dbReference type="GO" id="GO:0016491">
    <property type="term" value="F:oxidoreductase activity"/>
    <property type="evidence" value="ECO:0007669"/>
    <property type="project" value="InterPro"/>
</dbReference>
<accession>A0A7Y9LD92</accession>
<dbReference type="EMBL" id="JACCBU010000001">
    <property type="protein sequence ID" value="NYE73652.1"/>
    <property type="molecule type" value="Genomic_DNA"/>
</dbReference>
<organism evidence="1 2">
    <name type="scientific">Microlunatus parietis</name>
    <dbReference type="NCBI Taxonomy" id="682979"/>
    <lineage>
        <taxon>Bacteria</taxon>
        <taxon>Bacillati</taxon>
        <taxon>Actinomycetota</taxon>
        <taxon>Actinomycetes</taxon>
        <taxon>Propionibacteriales</taxon>
        <taxon>Propionibacteriaceae</taxon>
        <taxon>Microlunatus</taxon>
    </lineage>
</organism>
<proteinExistence type="predicted"/>
<dbReference type="AlphaFoldDB" id="A0A7Y9LD92"/>
<keyword evidence="2" id="KW-1185">Reference proteome</keyword>
<dbReference type="InterPro" id="IPR012349">
    <property type="entry name" value="Split_barrel_FMN-bd"/>
</dbReference>
<dbReference type="Pfam" id="PF04075">
    <property type="entry name" value="F420H2_quin_red"/>
    <property type="match status" value="1"/>
</dbReference>
<gene>
    <name evidence="1" type="ORF">BKA15_004981</name>
</gene>
<dbReference type="Gene3D" id="2.30.110.10">
    <property type="entry name" value="Electron Transport, Fmn-binding Protein, Chain A"/>
    <property type="match status" value="1"/>
</dbReference>
<dbReference type="NCBIfam" id="TIGR00026">
    <property type="entry name" value="hi_GC_TIGR00026"/>
    <property type="match status" value="1"/>
</dbReference>
<dbReference type="InterPro" id="IPR004378">
    <property type="entry name" value="F420H2_quin_Rdtase"/>
</dbReference>
<evidence type="ECO:0000313" key="1">
    <source>
        <dbReference type="EMBL" id="NYE73652.1"/>
    </source>
</evidence>